<feature type="non-terminal residue" evidence="3">
    <location>
        <position position="1"/>
    </location>
</feature>
<dbReference type="CDD" id="cd02440">
    <property type="entry name" value="AdoMet_MTases"/>
    <property type="match status" value="1"/>
</dbReference>
<comment type="caution">
    <text evidence="3">The sequence shown here is derived from an EMBL/GenBank/DDBJ whole genome shotgun (WGS) entry which is preliminary data.</text>
</comment>
<reference evidence="3" key="2">
    <citation type="submission" date="2023-05" db="EMBL/GenBank/DDBJ databases">
        <authorList>
            <consortium name="Lawrence Berkeley National Laboratory"/>
            <person name="Steindorff A."/>
            <person name="Hensen N."/>
            <person name="Bonometti L."/>
            <person name="Westerberg I."/>
            <person name="Brannstrom I.O."/>
            <person name="Guillou S."/>
            <person name="Cros-Aarteil S."/>
            <person name="Calhoun S."/>
            <person name="Haridas S."/>
            <person name="Kuo A."/>
            <person name="Mondo S."/>
            <person name="Pangilinan J."/>
            <person name="Riley R."/>
            <person name="Labutti K."/>
            <person name="Andreopoulos B."/>
            <person name="Lipzen A."/>
            <person name="Chen C."/>
            <person name="Yanf M."/>
            <person name="Daum C."/>
            <person name="Ng V."/>
            <person name="Clum A."/>
            <person name="Ohm R."/>
            <person name="Martin F."/>
            <person name="Silar P."/>
            <person name="Natvig D."/>
            <person name="Lalanne C."/>
            <person name="Gautier V."/>
            <person name="Ament-Velasquez S.L."/>
            <person name="Kruys A."/>
            <person name="Hutchinson M.I."/>
            <person name="Powell A.J."/>
            <person name="Barry K."/>
            <person name="Miller A.N."/>
            <person name="Grigoriev I.V."/>
            <person name="Debuchy R."/>
            <person name="Gladieux P."/>
            <person name="Thoren M.H."/>
            <person name="Johannesson H."/>
        </authorList>
    </citation>
    <scope>NUCLEOTIDE SEQUENCE</scope>
    <source>
        <strain evidence="3">CBS 103.79</strain>
    </source>
</reference>
<dbReference type="InterPro" id="IPR029063">
    <property type="entry name" value="SAM-dependent_MTases_sf"/>
</dbReference>
<dbReference type="PANTHER" id="PTHR43591">
    <property type="entry name" value="METHYLTRANSFERASE"/>
    <property type="match status" value="1"/>
</dbReference>
<proteinExistence type="inferred from homology"/>
<evidence type="ECO:0000313" key="4">
    <source>
        <dbReference type="Proteomes" id="UP001303889"/>
    </source>
</evidence>
<evidence type="ECO:0000256" key="1">
    <source>
        <dbReference type="ARBA" id="ARBA00038158"/>
    </source>
</evidence>
<dbReference type="Proteomes" id="UP001303889">
    <property type="component" value="Unassembled WGS sequence"/>
</dbReference>
<feature type="domain" description="Methyltransferase type 11" evidence="2">
    <location>
        <begin position="44"/>
        <end position="154"/>
    </location>
</feature>
<dbReference type="AlphaFoldDB" id="A0AAN6MNM6"/>
<gene>
    <name evidence="3" type="ORF">C8A05DRAFT_14856</name>
</gene>
<keyword evidence="4" id="KW-1185">Reference proteome</keyword>
<name>A0AAN6MNM6_9PEZI</name>
<dbReference type="Gene3D" id="3.40.50.150">
    <property type="entry name" value="Vaccinia Virus protein VP39"/>
    <property type="match status" value="1"/>
</dbReference>
<organism evidence="3 4">
    <name type="scientific">Staphylotrichum tortipilum</name>
    <dbReference type="NCBI Taxonomy" id="2831512"/>
    <lineage>
        <taxon>Eukaryota</taxon>
        <taxon>Fungi</taxon>
        <taxon>Dikarya</taxon>
        <taxon>Ascomycota</taxon>
        <taxon>Pezizomycotina</taxon>
        <taxon>Sordariomycetes</taxon>
        <taxon>Sordariomycetidae</taxon>
        <taxon>Sordariales</taxon>
        <taxon>Chaetomiaceae</taxon>
        <taxon>Staphylotrichum</taxon>
    </lineage>
</organism>
<reference evidence="3" key="1">
    <citation type="journal article" date="2023" name="Mol. Phylogenet. Evol.">
        <title>Genome-scale phylogeny and comparative genomics of the fungal order Sordariales.</title>
        <authorList>
            <person name="Hensen N."/>
            <person name="Bonometti L."/>
            <person name="Westerberg I."/>
            <person name="Brannstrom I.O."/>
            <person name="Guillou S."/>
            <person name="Cros-Aarteil S."/>
            <person name="Calhoun S."/>
            <person name="Haridas S."/>
            <person name="Kuo A."/>
            <person name="Mondo S."/>
            <person name="Pangilinan J."/>
            <person name="Riley R."/>
            <person name="LaButti K."/>
            <person name="Andreopoulos B."/>
            <person name="Lipzen A."/>
            <person name="Chen C."/>
            <person name="Yan M."/>
            <person name="Daum C."/>
            <person name="Ng V."/>
            <person name="Clum A."/>
            <person name="Steindorff A."/>
            <person name="Ohm R.A."/>
            <person name="Martin F."/>
            <person name="Silar P."/>
            <person name="Natvig D.O."/>
            <person name="Lalanne C."/>
            <person name="Gautier V."/>
            <person name="Ament-Velasquez S.L."/>
            <person name="Kruys A."/>
            <person name="Hutchinson M.I."/>
            <person name="Powell A.J."/>
            <person name="Barry K."/>
            <person name="Miller A.N."/>
            <person name="Grigoriev I.V."/>
            <person name="Debuchy R."/>
            <person name="Gladieux P."/>
            <person name="Hiltunen Thoren M."/>
            <person name="Johannesson H."/>
        </authorList>
    </citation>
    <scope>NUCLEOTIDE SEQUENCE</scope>
    <source>
        <strain evidence="3">CBS 103.79</strain>
    </source>
</reference>
<dbReference type="InterPro" id="IPR013216">
    <property type="entry name" value="Methyltransf_11"/>
</dbReference>
<comment type="similarity">
    <text evidence="1">Belongs to the methyltransferase superfamily. LaeA methyltransferase family.</text>
</comment>
<protein>
    <submittedName>
        <fullName evidence="3">Methyltransferase</fullName>
    </submittedName>
</protein>
<keyword evidence="3" id="KW-0808">Transferase</keyword>
<dbReference type="EMBL" id="MU855465">
    <property type="protein sequence ID" value="KAK3903173.1"/>
    <property type="molecule type" value="Genomic_DNA"/>
</dbReference>
<evidence type="ECO:0000259" key="2">
    <source>
        <dbReference type="Pfam" id="PF08241"/>
    </source>
</evidence>
<evidence type="ECO:0000313" key="3">
    <source>
        <dbReference type="EMBL" id="KAK3903173.1"/>
    </source>
</evidence>
<sequence>KAGDWDGFADTYKQITESTNLGPVRAILERLDALRPFSDADGVLDNGSGPGTIMARLIDEYGASLPPSCSLICTDYAPAMVSQVSKTAEAAVEQDPASIWGRVDARVLDALDLSSIEDNSQSHVAAGLLYNLTTDPPRCLAECRRVLQAGGVFAASAWEGNDWLEMMRVIPIIKPELEHAVRARWTTASAVKADLEEAGFRNVVVQAVPVQVPFQSHDSFVDTLLTYQPRLTALLRDFSEQQKATLRKLLIEEMKVYCPSEPGALNGVVLVATACK</sequence>
<keyword evidence="3" id="KW-0489">Methyltransferase</keyword>
<accession>A0AAN6MNM6</accession>
<dbReference type="GO" id="GO:0032259">
    <property type="term" value="P:methylation"/>
    <property type="evidence" value="ECO:0007669"/>
    <property type="project" value="UniProtKB-KW"/>
</dbReference>
<dbReference type="GO" id="GO:0008757">
    <property type="term" value="F:S-adenosylmethionine-dependent methyltransferase activity"/>
    <property type="evidence" value="ECO:0007669"/>
    <property type="project" value="InterPro"/>
</dbReference>
<dbReference type="SUPFAM" id="SSF53335">
    <property type="entry name" value="S-adenosyl-L-methionine-dependent methyltransferases"/>
    <property type="match status" value="1"/>
</dbReference>
<dbReference type="Pfam" id="PF08241">
    <property type="entry name" value="Methyltransf_11"/>
    <property type="match status" value="1"/>
</dbReference>